<proteinExistence type="predicted"/>
<protein>
    <submittedName>
        <fullName evidence="1">Sporulation protein Cse60</fullName>
    </submittedName>
</protein>
<organism evidence="1">
    <name type="scientific">Siphoviridae sp. ctxyw6</name>
    <dbReference type="NCBI Taxonomy" id="2825742"/>
    <lineage>
        <taxon>Viruses</taxon>
        <taxon>Duplodnaviria</taxon>
        <taxon>Heunggongvirae</taxon>
        <taxon>Uroviricota</taxon>
        <taxon>Caudoviricetes</taxon>
    </lineage>
</organism>
<reference evidence="1" key="1">
    <citation type="journal article" date="2021" name="Proc. Natl. Acad. Sci. U.S.A.">
        <title>A Catalog of Tens of Thousands of Viruses from Human Metagenomes Reveals Hidden Associations with Chronic Diseases.</title>
        <authorList>
            <person name="Tisza M.J."/>
            <person name="Buck C.B."/>
        </authorList>
    </citation>
    <scope>NUCLEOTIDE SEQUENCE</scope>
    <source>
        <strain evidence="1">Ctxyw6</strain>
    </source>
</reference>
<sequence>MINRVITFKSTSELLADKINNFIKNKLNEDEYVIDIKYIKDGKQYKRDESGKIEFETFVTANVHIRGKN</sequence>
<dbReference type="EMBL" id="BK015963">
    <property type="protein sequence ID" value="DAF87559.1"/>
    <property type="molecule type" value="Genomic_DNA"/>
</dbReference>
<evidence type="ECO:0000313" key="1">
    <source>
        <dbReference type="EMBL" id="DAF87559.1"/>
    </source>
</evidence>
<name>A0A8S5TZF0_9CAUD</name>
<accession>A0A8S5TZF0</accession>